<evidence type="ECO:0000256" key="2">
    <source>
        <dbReference type="PIRSR" id="PIRSR601310-3"/>
    </source>
</evidence>
<keyword evidence="6" id="KW-1185">Reference proteome</keyword>
<dbReference type="PANTHER" id="PTHR46648:SF1">
    <property type="entry name" value="ADENOSINE 5'-MONOPHOSPHORAMIDASE HNT1"/>
    <property type="match status" value="1"/>
</dbReference>
<dbReference type="EMBL" id="FOUT01000001">
    <property type="protein sequence ID" value="SFM54560.1"/>
    <property type="molecule type" value="Genomic_DNA"/>
</dbReference>
<dbReference type="GO" id="GO:0009117">
    <property type="term" value="P:nucleotide metabolic process"/>
    <property type="evidence" value="ECO:0007669"/>
    <property type="project" value="TreeGrafter"/>
</dbReference>
<dbReference type="PANTHER" id="PTHR46648">
    <property type="entry name" value="HIT FAMILY PROTEIN 1"/>
    <property type="match status" value="1"/>
</dbReference>
<name>A0A1I4RRE7_9FLAO</name>
<proteinExistence type="predicted"/>
<dbReference type="RefSeq" id="WP_024980354.1">
    <property type="nucleotide sequence ID" value="NZ_CBCRUM010000009.1"/>
</dbReference>
<dbReference type="GO" id="GO:0003824">
    <property type="term" value="F:catalytic activity"/>
    <property type="evidence" value="ECO:0007669"/>
    <property type="project" value="InterPro"/>
</dbReference>
<organism evidence="5 6">
    <name type="scientific">Flavobacterium succinicans</name>
    <dbReference type="NCBI Taxonomy" id="29536"/>
    <lineage>
        <taxon>Bacteria</taxon>
        <taxon>Pseudomonadati</taxon>
        <taxon>Bacteroidota</taxon>
        <taxon>Flavobacteriia</taxon>
        <taxon>Flavobacteriales</taxon>
        <taxon>Flavobacteriaceae</taxon>
        <taxon>Flavobacterium</taxon>
    </lineage>
</organism>
<dbReference type="InterPro" id="IPR011146">
    <property type="entry name" value="HIT-like"/>
</dbReference>
<dbReference type="eggNOG" id="COG0537">
    <property type="taxonomic scope" value="Bacteria"/>
</dbReference>
<feature type="active site" description="Tele-AMP-histidine intermediate" evidence="1">
    <location>
        <position position="93"/>
    </location>
</feature>
<feature type="domain" description="HIT" evidence="4">
    <location>
        <begin position="4"/>
        <end position="107"/>
    </location>
</feature>
<dbReference type="STRING" id="29536.FLB_10650"/>
<dbReference type="Proteomes" id="UP000182961">
    <property type="component" value="Unassembled WGS sequence"/>
</dbReference>
<dbReference type="Gene3D" id="3.30.428.10">
    <property type="entry name" value="HIT-like"/>
    <property type="match status" value="1"/>
</dbReference>
<feature type="short sequence motif" description="Histidine triad motif" evidence="2 3">
    <location>
        <begin position="91"/>
        <end position="95"/>
    </location>
</feature>
<evidence type="ECO:0000259" key="4">
    <source>
        <dbReference type="PROSITE" id="PS51084"/>
    </source>
</evidence>
<dbReference type="SUPFAM" id="SSF54197">
    <property type="entry name" value="HIT-like"/>
    <property type="match status" value="1"/>
</dbReference>
<dbReference type="PROSITE" id="PS51084">
    <property type="entry name" value="HIT_2"/>
    <property type="match status" value="1"/>
</dbReference>
<dbReference type="InterPro" id="IPR001310">
    <property type="entry name" value="Histidine_triad_HIT"/>
</dbReference>
<dbReference type="PRINTS" id="PR00332">
    <property type="entry name" value="HISTRIAD"/>
</dbReference>
<dbReference type="AlphaFoldDB" id="A0A1I4RRE7"/>
<reference evidence="6" key="1">
    <citation type="submission" date="2016-10" db="EMBL/GenBank/DDBJ databases">
        <authorList>
            <person name="Varghese N."/>
            <person name="Submissions S."/>
        </authorList>
    </citation>
    <scope>NUCLEOTIDE SEQUENCE [LARGE SCALE GENOMIC DNA]</scope>
    <source>
        <strain evidence="6">DSM 4002</strain>
    </source>
</reference>
<evidence type="ECO:0000256" key="3">
    <source>
        <dbReference type="PROSITE-ProRule" id="PRU00464"/>
    </source>
</evidence>
<dbReference type="InterPro" id="IPR036265">
    <property type="entry name" value="HIT-like_sf"/>
</dbReference>
<protein>
    <submittedName>
        <fullName evidence="5">Histidine triad (HIT) family protein</fullName>
    </submittedName>
</protein>
<evidence type="ECO:0000313" key="6">
    <source>
        <dbReference type="Proteomes" id="UP000182961"/>
    </source>
</evidence>
<sequence>MSSIFTKIVNGEIPCYKVAEEEQFLAFLDVNPNAVGHTLCIPKQEIDKLFDMDEELYLGLMRFSKKVAAALEKTVPCERIGMAVIGLEVPHAHVHLIPIHEMNEMRFQNKVALTKEEFETLATKIQQNL</sequence>
<gene>
    <name evidence="5" type="ORF">SAMN05444143_101473</name>
</gene>
<evidence type="ECO:0000256" key="1">
    <source>
        <dbReference type="PIRSR" id="PIRSR601310-1"/>
    </source>
</evidence>
<accession>A0A1I4RRE7</accession>
<dbReference type="Pfam" id="PF01230">
    <property type="entry name" value="HIT"/>
    <property type="match status" value="1"/>
</dbReference>
<evidence type="ECO:0000313" key="5">
    <source>
        <dbReference type="EMBL" id="SFM54560.1"/>
    </source>
</evidence>